<proteinExistence type="predicted"/>
<name>A0A6J5P2E9_9CAUD</name>
<evidence type="ECO:0000313" key="4">
    <source>
        <dbReference type="EMBL" id="CAB4221571.1"/>
    </source>
</evidence>
<reference evidence="2" key="1">
    <citation type="submission" date="2020-04" db="EMBL/GenBank/DDBJ databases">
        <authorList>
            <person name="Chiriac C."/>
            <person name="Salcher M."/>
            <person name="Ghai R."/>
            <person name="Kavagutti S V."/>
        </authorList>
    </citation>
    <scope>NUCLEOTIDE SEQUENCE</scope>
</reference>
<dbReference type="EMBL" id="LR796758">
    <property type="protein sequence ID" value="CAB4163815.1"/>
    <property type="molecule type" value="Genomic_DNA"/>
</dbReference>
<accession>A0A6J5P2E9</accession>
<evidence type="ECO:0000313" key="1">
    <source>
        <dbReference type="EMBL" id="CAB4163815.1"/>
    </source>
</evidence>
<evidence type="ECO:0000313" key="2">
    <source>
        <dbReference type="EMBL" id="CAB4165523.1"/>
    </source>
</evidence>
<gene>
    <name evidence="3" type="ORF">UFOVP1146_171</name>
    <name evidence="4" type="ORF">UFOVP1638_394</name>
    <name evidence="1" type="ORF">UFOVP812_84</name>
    <name evidence="2" type="ORF">UFOVP818_59</name>
</gene>
<protein>
    <submittedName>
        <fullName evidence="2">Uncharacterized protein</fullName>
    </submittedName>
</protein>
<evidence type="ECO:0000313" key="3">
    <source>
        <dbReference type="EMBL" id="CAB4186825.1"/>
    </source>
</evidence>
<dbReference type="EMBL" id="LR796776">
    <property type="protein sequence ID" value="CAB4165523.1"/>
    <property type="molecule type" value="Genomic_DNA"/>
</dbReference>
<sequence>MSILNLHRRSYIIFDPDNREHRRAAHEFKKTQGWGSCKFRFVIDNDSLNLIDMIDKRLIAWYLANEFSRIDKKEKSQ</sequence>
<organism evidence="2">
    <name type="scientific">uncultured Caudovirales phage</name>
    <dbReference type="NCBI Taxonomy" id="2100421"/>
    <lineage>
        <taxon>Viruses</taxon>
        <taxon>Duplodnaviria</taxon>
        <taxon>Heunggongvirae</taxon>
        <taxon>Uroviricota</taxon>
        <taxon>Caudoviricetes</taxon>
        <taxon>Peduoviridae</taxon>
        <taxon>Maltschvirus</taxon>
        <taxon>Maltschvirus maltsch</taxon>
    </lineage>
</organism>
<dbReference type="EMBL" id="LR797099">
    <property type="protein sequence ID" value="CAB4186825.1"/>
    <property type="molecule type" value="Genomic_DNA"/>
</dbReference>
<dbReference type="EMBL" id="LR797502">
    <property type="protein sequence ID" value="CAB4221571.1"/>
    <property type="molecule type" value="Genomic_DNA"/>
</dbReference>